<evidence type="ECO:0000256" key="1">
    <source>
        <dbReference type="ARBA" id="ARBA00023015"/>
    </source>
</evidence>
<dbReference type="Gene3D" id="1.10.10.60">
    <property type="entry name" value="Homeodomain-like"/>
    <property type="match status" value="1"/>
</dbReference>
<keyword evidence="3" id="KW-0804">Transcription</keyword>
<keyword evidence="1" id="KW-0805">Transcription regulation</keyword>
<dbReference type="InterPro" id="IPR050204">
    <property type="entry name" value="AraC_XylS_family_regulators"/>
</dbReference>
<dbReference type="Proteomes" id="UP000612808">
    <property type="component" value="Unassembled WGS sequence"/>
</dbReference>
<dbReference type="InterPro" id="IPR018060">
    <property type="entry name" value="HTH_AraC"/>
</dbReference>
<dbReference type="RefSeq" id="WP_203654915.1">
    <property type="nucleotide sequence ID" value="NZ_BAAAZM010000002.1"/>
</dbReference>
<evidence type="ECO:0000313" key="6">
    <source>
        <dbReference type="Proteomes" id="UP000612808"/>
    </source>
</evidence>
<evidence type="ECO:0000256" key="3">
    <source>
        <dbReference type="ARBA" id="ARBA00023163"/>
    </source>
</evidence>
<proteinExistence type="predicted"/>
<evidence type="ECO:0000256" key="2">
    <source>
        <dbReference type="ARBA" id="ARBA00023125"/>
    </source>
</evidence>
<organism evidence="5 6">
    <name type="scientific">Actinocatenispora rupis</name>
    <dbReference type="NCBI Taxonomy" id="519421"/>
    <lineage>
        <taxon>Bacteria</taxon>
        <taxon>Bacillati</taxon>
        <taxon>Actinomycetota</taxon>
        <taxon>Actinomycetes</taxon>
        <taxon>Micromonosporales</taxon>
        <taxon>Micromonosporaceae</taxon>
        <taxon>Actinocatenispora</taxon>
    </lineage>
</organism>
<evidence type="ECO:0000259" key="4">
    <source>
        <dbReference type="PROSITE" id="PS01124"/>
    </source>
</evidence>
<dbReference type="PANTHER" id="PTHR46796:SF15">
    <property type="entry name" value="BLL1074 PROTEIN"/>
    <property type="match status" value="1"/>
</dbReference>
<dbReference type="GO" id="GO:0043565">
    <property type="term" value="F:sequence-specific DNA binding"/>
    <property type="evidence" value="ECO:0007669"/>
    <property type="project" value="InterPro"/>
</dbReference>
<reference evidence="5" key="1">
    <citation type="submission" date="2021-01" db="EMBL/GenBank/DDBJ databases">
        <title>Whole genome shotgun sequence of Actinocatenispora rupis NBRC 107355.</title>
        <authorList>
            <person name="Komaki H."/>
            <person name="Tamura T."/>
        </authorList>
    </citation>
    <scope>NUCLEOTIDE SEQUENCE</scope>
    <source>
        <strain evidence="5">NBRC 107355</strain>
    </source>
</reference>
<comment type="caution">
    <text evidence="5">The sequence shown here is derived from an EMBL/GenBank/DDBJ whole genome shotgun (WGS) entry which is preliminary data.</text>
</comment>
<dbReference type="EMBL" id="BOMB01000004">
    <property type="protein sequence ID" value="GID09873.1"/>
    <property type="molecule type" value="Genomic_DNA"/>
</dbReference>
<dbReference type="InterPro" id="IPR046532">
    <property type="entry name" value="DUF6597"/>
</dbReference>
<name>A0A8J3J7L7_9ACTN</name>
<evidence type="ECO:0000313" key="5">
    <source>
        <dbReference type="EMBL" id="GID09873.1"/>
    </source>
</evidence>
<dbReference type="SMART" id="SM00342">
    <property type="entry name" value="HTH_ARAC"/>
    <property type="match status" value="1"/>
</dbReference>
<gene>
    <name evidence="5" type="ORF">Aru02nite_07620</name>
</gene>
<dbReference type="AlphaFoldDB" id="A0A8J3J7L7"/>
<dbReference type="GO" id="GO:0003700">
    <property type="term" value="F:DNA-binding transcription factor activity"/>
    <property type="evidence" value="ECO:0007669"/>
    <property type="project" value="InterPro"/>
</dbReference>
<dbReference type="Pfam" id="PF12833">
    <property type="entry name" value="HTH_18"/>
    <property type="match status" value="1"/>
</dbReference>
<dbReference type="Pfam" id="PF20240">
    <property type="entry name" value="DUF6597"/>
    <property type="match status" value="1"/>
</dbReference>
<feature type="domain" description="HTH araC/xylS-type" evidence="4">
    <location>
        <begin position="161"/>
        <end position="246"/>
    </location>
</feature>
<keyword evidence="6" id="KW-1185">Reference proteome</keyword>
<sequence>MRTRGERGLPVPAGLRPWVSDIAVGSAADPAEVMVHPPDGATTLVYRRAPGVTGAVVLGPRTRATYSAGKAWVSWLRIRLRPGRAHLMLGVPARELADRCVPLAELWDAAGAAFTDTPVPEDERILRRLAAAGAARLSALSHADLARADLVSGAAASLTGSRPTGVHATAGRLHLSERHLRALFTDAVGLAPKRYARIARVRGVLARARDGRWARLASEAGYTDQAHLTADFRDLMGVPPAAFLAGHVPAPTPCSA</sequence>
<accession>A0A8J3J7L7</accession>
<keyword evidence="2" id="KW-0238">DNA-binding</keyword>
<protein>
    <submittedName>
        <fullName evidence="5">AraC family transcriptional regulator</fullName>
    </submittedName>
</protein>
<dbReference type="PROSITE" id="PS01124">
    <property type="entry name" value="HTH_ARAC_FAMILY_2"/>
    <property type="match status" value="1"/>
</dbReference>
<dbReference type="PANTHER" id="PTHR46796">
    <property type="entry name" value="HTH-TYPE TRANSCRIPTIONAL ACTIVATOR RHAS-RELATED"/>
    <property type="match status" value="1"/>
</dbReference>